<sequence>MALDVAAGAELTARERSKAARRQQILDAAAGLIAERGLAGVRLEDLGSAVGISGPAVYRHFANKEAVLAELLVGISRYLLENGSRVVADAATGDEALENLVDFHIDFSLTKPALIRVQGRDLASLDAAARRDVRQLQRQYVEIWVGVLRHVDPSLSDDEARIKAHAGFGALNSTPHSTGRTKTAVEAHRERTRAVLRAMALAALRPAG</sequence>
<dbReference type="Gene3D" id="1.10.357.10">
    <property type="entry name" value="Tetracycline Repressor, domain 2"/>
    <property type="match status" value="1"/>
</dbReference>
<name>A0A075JFS6_9MICO</name>
<dbReference type="eggNOG" id="COG1309">
    <property type="taxonomic scope" value="Bacteria"/>
</dbReference>
<dbReference type="PRINTS" id="PR00455">
    <property type="entry name" value="HTHTETR"/>
</dbReference>
<dbReference type="Proteomes" id="UP000027986">
    <property type="component" value="Chromosome"/>
</dbReference>
<dbReference type="KEGG" id="dni:HX89_03205"/>
<keyword evidence="5" id="KW-1185">Reference proteome</keyword>
<evidence type="ECO:0000259" key="3">
    <source>
        <dbReference type="PROSITE" id="PS50977"/>
    </source>
</evidence>
<dbReference type="GeneID" id="41840223"/>
<dbReference type="InterPro" id="IPR036271">
    <property type="entry name" value="Tet_transcr_reg_TetR-rel_C_sf"/>
</dbReference>
<evidence type="ECO:0000313" key="4">
    <source>
        <dbReference type="EMBL" id="AIF40127.1"/>
    </source>
</evidence>
<evidence type="ECO:0000256" key="2">
    <source>
        <dbReference type="PROSITE-ProRule" id="PRU00335"/>
    </source>
</evidence>
<dbReference type="EMBL" id="CP008889">
    <property type="protein sequence ID" value="AIF40127.1"/>
    <property type="molecule type" value="Genomic_DNA"/>
</dbReference>
<evidence type="ECO:0000313" key="5">
    <source>
        <dbReference type="Proteomes" id="UP000027986"/>
    </source>
</evidence>
<dbReference type="AlphaFoldDB" id="A0A075JFS6"/>
<reference evidence="4 5" key="1">
    <citation type="submission" date="2014-07" db="EMBL/GenBank/DDBJ databases">
        <title>Genome Sequencing of Dermacoccus nishinomiyaensis.</title>
        <authorList>
            <person name="Hong K.W."/>
            <person name="Chan K.G."/>
        </authorList>
    </citation>
    <scope>NUCLEOTIDE SEQUENCE [LARGE SCALE GENOMIC DNA]</scope>
    <source>
        <strain evidence="4 5">M25</strain>
    </source>
</reference>
<dbReference type="InterPro" id="IPR001647">
    <property type="entry name" value="HTH_TetR"/>
</dbReference>
<keyword evidence="1 2" id="KW-0238">DNA-binding</keyword>
<dbReference type="SUPFAM" id="SSF46689">
    <property type="entry name" value="Homeodomain-like"/>
    <property type="match status" value="1"/>
</dbReference>
<dbReference type="SUPFAM" id="SSF48498">
    <property type="entry name" value="Tetracyclin repressor-like, C-terminal domain"/>
    <property type="match status" value="1"/>
</dbReference>
<dbReference type="RefSeq" id="WP_038566933.1">
    <property type="nucleotide sequence ID" value="NZ_CP008889.1"/>
</dbReference>
<dbReference type="InterPro" id="IPR009057">
    <property type="entry name" value="Homeodomain-like_sf"/>
</dbReference>
<dbReference type="PANTHER" id="PTHR30055">
    <property type="entry name" value="HTH-TYPE TRANSCRIPTIONAL REGULATOR RUTR"/>
    <property type="match status" value="1"/>
</dbReference>
<dbReference type="GO" id="GO:0003700">
    <property type="term" value="F:DNA-binding transcription factor activity"/>
    <property type="evidence" value="ECO:0007669"/>
    <property type="project" value="TreeGrafter"/>
</dbReference>
<proteinExistence type="predicted"/>
<dbReference type="PROSITE" id="PS50977">
    <property type="entry name" value="HTH_TETR_2"/>
    <property type="match status" value="1"/>
</dbReference>
<dbReference type="OrthoDB" id="9179041at2"/>
<dbReference type="InterPro" id="IPR041490">
    <property type="entry name" value="KstR2_TetR_C"/>
</dbReference>
<protein>
    <submittedName>
        <fullName evidence="4">TetR family transcriptional regulator</fullName>
    </submittedName>
</protein>
<dbReference type="Pfam" id="PF17932">
    <property type="entry name" value="TetR_C_24"/>
    <property type="match status" value="1"/>
</dbReference>
<organism evidence="4 5">
    <name type="scientific">Dermacoccus nishinomiyaensis</name>
    <dbReference type="NCBI Taxonomy" id="1274"/>
    <lineage>
        <taxon>Bacteria</taxon>
        <taxon>Bacillati</taxon>
        <taxon>Actinomycetota</taxon>
        <taxon>Actinomycetes</taxon>
        <taxon>Micrococcales</taxon>
        <taxon>Dermacoccaceae</taxon>
        <taxon>Dermacoccus</taxon>
    </lineage>
</organism>
<dbReference type="HOGENOM" id="CLU_069356_22_0_11"/>
<dbReference type="GO" id="GO:0000976">
    <property type="term" value="F:transcription cis-regulatory region binding"/>
    <property type="evidence" value="ECO:0007669"/>
    <property type="project" value="TreeGrafter"/>
</dbReference>
<accession>A0A075JFS6</accession>
<feature type="domain" description="HTH tetR-type" evidence="3">
    <location>
        <begin position="19"/>
        <end position="79"/>
    </location>
</feature>
<dbReference type="Pfam" id="PF00440">
    <property type="entry name" value="TetR_N"/>
    <property type="match status" value="1"/>
</dbReference>
<feature type="DNA-binding region" description="H-T-H motif" evidence="2">
    <location>
        <begin position="42"/>
        <end position="61"/>
    </location>
</feature>
<dbReference type="Gene3D" id="1.10.10.60">
    <property type="entry name" value="Homeodomain-like"/>
    <property type="match status" value="1"/>
</dbReference>
<evidence type="ECO:0000256" key="1">
    <source>
        <dbReference type="ARBA" id="ARBA00023125"/>
    </source>
</evidence>
<gene>
    <name evidence="4" type="ORF">HX89_03205</name>
</gene>
<dbReference type="InterPro" id="IPR050109">
    <property type="entry name" value="HTH-type_TetR-like_transc_reg"/>
</dbReference>
<dbReference type="PANTHER" id="PTHR30055:SF237">
    <property type="entry name" value="TRANSCRIPTIONAL REPRESSOR MCE3R"/>
    <property type="match status" value="1"/>
</dbReference>